<proteinExistence type="inferred from homology"/>
<protein>
    <recommendedName>
        <fullName evidence="2">protein-tyrosine-phosphatase</fullName>
        <ecNumber evidence="2">3.1.3.48</ecNumber>
    </recommendedName>
</protein>
<organism evidence="8 9">
    <name type="scientific">Companilactobacillus versmoldensis DSM 14857 = KCTC 3814</name>
    <dbReference type="NCBI Taxonomy" id="1423815"/>
    <lineage>
        <taxon>Bacteria</taxon>
        <taxon>Bacillati</taxon>
        <taxon>Bacillota</taxon>
        <taxon>Bacilli</taxon>
        <taxon>Lactobacillales</taxon>
        <taxon>Lactobacillaceae</taxon>
        <taxon>Companilactobacillus</taxon>
    </lineage>
</organism>
<feature type="domain" description="Phosphotyrosine protein phosphatase I" evidence="7">
    <location>
        <begin position="2"/>
        <end position="147"/>
    </location>
</feature>
<comment type="caution">
    <text evidence="8">The sequence shown here is derived from an EMBL/GenBank/DDBJ whole genome shotgun (WGS) entry which is preliminary data.</text>
</comment>
<sequence length="149" mass="16606">MKKVIFVCLGNICRSPMAEMMFDDLLQKNNLQSEFSVSSMATANYEIGNSPHPGAIAELKKHSIPLVAHQAQQITADDIAAADIVIGMDDQNIIDLKNIAPAGMSEKIKQAYDITGSSRAIKNPWYDHRFDRTFSELSEVLPLWLKDLQ</sequence>
<dbReference type="PANTHER" id="PTHR11717:SF7">
    <property type="entry name" value="LOW MOLECULAR WEIGHT PHOSPHOTYROSINE PROTEIN PHOSPHATASE"/>
    <property type="match status" value="1"/>
</dbReference>
<evidence type="ECO:0000256" key="3">
    <source>
        <dbReference type="ARBA" id="ARBA00022801"/>
    </source>
</evidence>
<dbReference type="GO" id="GO:0004725">
    <property type="term" value="F:protein tyrosine phosphatase activity"/>
    <property type="evidence" value="ECO:0007669"/>
    <property type="project" value="UniProtKB-EC"/>
</dbReference>
<evidence type="ECO:0000313" key="8">
    <source>
        <dbReference type="EMBL" id="KRL67823.1"/>
    </source>
</evidence>
<evidence type="ECO:0000256" key="4">
    <source>
        <dbReference type="ARBA" id="ARBA00022912"/>
    </source>
</evidence>
<reference evidence="8 9" key="1">
    <citation type="journal article" date="2015" name="Genome Announc.">
        <title>Expanding the biotechnology potential of lactobacilli through comparative genomics of 213 strains and associated genera.</title>
        <authorList>
            <person name="Sun Z."/>
            <person name="Harris H.M."/>
            <person name="McCann A."/>
            <person name="Guo C."/>
            <person name="Argimon S."/>
            <person name="Zhang W."/>
            <person name="Yang X."/>
            <person name="Jeffery I.B."/>
            <person name="Cooney J.C."/>
            <person name="Kagawa T.F."/>
            <person name="Liu W."/>
            <person name="Song Y."/>
            <person name="Salvetti E."/>
            <person name="Wrobel A."/>
            <person name="Rasinkangas P."/>
            <person name="Parkhill J."/>
            <person name="Rea M.C."/>
            <person name="O'Sullivan O."/>
            <person name="Ritari J."/>
            <person name="Douillard F.P."/>
            <person name="Paul Ross R."/>
            <person name="Yang R."/>
            <person name="Briner A.E."/>
            <person name="Felis G.E."/>
            <person name="de Vos W.M."/>
            <person name="Barrangou R."/>
            <person name="Klaenhammer T.R."/>
            <person name="Caufield P.W."/>
            <person name="Cui Y."/>
            <person name="Zhang H."/>
            <person name="O'Toole P.W."/>
        </authorList>
    </citation>
    <scope>NUCLEOTIDE SEQUENCE [LARGE SCALE GENOMIC DNA]</scope>
    <source>
        <strain evidence="8 9">DSM 14857</strain>
    </source>
</reference>
<dbReference type="OrthoDB" id="9784339at2"/>
<gene>
    <name evidence="8" type="ORF">FC27_GL001359</name>
</gene>
<dbReference type="CDD" id="cd16343">
    <property type="entry name" value="LMWPTP"/>
    <property type="match status" value="1"/>
</dbReference>
<comment type="catalytic activity">
    <reaction evidence="5">
        <text>O-phospho-L-tyrosyl-[protein] + H2O = L-tyrosyl-[protein] + phosphate</text>
        <dbReference type="Rhea" id="RHEA:10684"/>
        <dbReference type="Rhea" id="RHEA-COMP:10136"/>
        <dbReference type="Rhea" id="RHEA-COMP:20101"/>
        <dbReference type="ChEBI" id="CHEBI:15377"/>
        <dbReference type="ChEBI" id="CHEBI:43474"/>
        <dbReference type="ChEBI" id="CHEBI:46858"/>
        <dbReference type="ChEBI" id="CHEBI:61978"/>
        <dbReference type="EC" id="3.1.3.48"/>
    </reaction>
</comment>
<accession>A0A0R1SEX3</accession>
<comment type="similarity">
    <text evidence="1">Belongs to the low molecular weight phosphotyrosine protein phosphatase family.</text>
</comment>
<name>A0A0R1SEX3_9LACO</name>
<evidence type="ECO:0000256" key="1">
    <source>
        <dbReference type="ARBA" id="ARBA00011063"/>
    </source>
</evidence>
<dbReference type="SUPFAM" id="SSF52788">
    <property type="entry name" value="Phosphotyrosine protein phosphatases I"/>
    <property type="match status" value="1"/>
</dbReference>
<dbReference type="SMART" id="SM00226">
    <property type="entry name" value="LMWPc"/>
    <property type="match status" value="1"/>
</dbReference>
<dbReference type="InterPro" id="IPR017867">
    <property type="entry name" value="Tyr_phospatase_low_mol_wt"/>
</dbReference>
<dbReference type="AlphaFoldDB" id="A0A0R1SEX3"/>
<dbReference type="STRING" id="1423815.FC27_GL001359"/>
<feature type="active site" evidence="6">
    <location>
        <position position="14"/>
    </location>
</feature>
<dbReference type="PANTHER" id="PTHR11717">
    <property type="entry name" value="LOW MOLECULAR WEIGHT PROTEIN TYROSINE PHOSPHATASE"/>
    <property type="match status" value="1"/>
</dbReference>
<dbReference type="Pfam" id="PF01451">
    <property type="entry name" value="LMWPc"/>
    <property type="match status" value="1"/>
</dbReference>
<keyword evidence="3" id="KW-0378">Hydrolase</keyword>
<feature type="active site" description="Nucleophile" evidence="6">
    <location>
        <position position="8"/>
    </location>
</feature>
<dbReference type="Gene3D" id="3.40.50.2300">
    <property type="match status" value="1"/>
</dbReference>
<dbReference type="RefSeq" id="WP_010623770.1">
    <property type="nucleotide sequence ID" value="NZ_AZFA01000003.1"/>
</dbReference>
<dbReference type="Proteomes" id="UP000051647">
    <property type="component" value="Unassembled WGS sequence"/>
</dbReference>
<evidence type="ECO:0000313" key="9">
    <source>
        <dbReference type="Proteomes" id="UP000051647"/>
    </source>
</evidence>
<keyword evidence="9" id="KW-1185">Reference proteome</keyword>
<evidence type="ECO:0000259" key="7">
    <source>
        <dbReference type="SMART" id="SM00226"/>
    </source>
</evidence>
<evidence type="ECO:0000256" key="2">
    <source>
        <dbReference type="ARBA" id="ARBA00013064"/>
    </source>
</evidence>
<dbReference type="InterPro" id="IPR050438">
    <property type="entry name" value="LMW_PTPase"/>
</dbReference>
<evidence type="ECO:0000256" key="5">
    <source>
        <dbReference type="ARBA" id="ARBA00051722"/>
    </source>
</evidence>
<dbReference type="PATRIC" id="fig|1423815.3.peg.1393"/>
<dbReference type="EC" id="3.1.3.48" evidence="2"/>
<dbReference type="EMBL" id="AZFA01000003">
    <property type="protein sequence ID" value="KRL67823.1"/>
    <property type="molecule type" value="Genomic_DNA"/>
</dbReference>
<keyword evidence="4" id="KW-0904">Protein phosphatase</keyword>
<dbReference type="InterPro" id="IPR036196">
    <property type="entry name" value="Ptyr_pPase_sf"/>
</dbReference>
<dbReference type="PRINTS" id="PR00719">
    <property type="entry name" value="LMWPTPASE"/>
</dbReference>
<dbReference type="InterPro" id="IPR023485">
    <property type="entry name" value="Ptyr_pPase"/>
</dbReference>
<dbReference type="eggNOG" id="COG0394">
    <property type="taxonomic scope" value="Bacteria"/>
</dbReference>
<evidence type="ECO:0000256" key="6">
    <source>
        <dbReference type="PIRSR" id="PIRSR617867-1"/>
    </source>
</evidence>